<dbReference type="Proteomes" id="UP000028990">
    <property type="component" value="Unassembled WGS sequence"/>
</dbReference>
<gene>
    <name evidence="2" type="ORF">H920_18235</name>
</gene>
<sequence>MMAELILGFDFTTLSPWLELIGPLGPWDLSWSNQIISTGDLDMGFRDLSLSAGSVKWRLVNVKPKERARGKADASANQQMESFCYEKENQEVTQGE</sequence>
<evidence type="ECO:0000256" key="1">
    <source>
        <dbReference type="SAM" id="MobiDB-lite"/>
    </source>
</evidence>
<organism evidence="2 3">
    <name type="scientific">Fukomys damarensis</name>
    <name type="common">Damaraland mole rat</name>
    <name type="synonym">Cryptomys damarensis</name>
    <dbReference type="NCBI Taxonomy" id="885580"/>
    <lineage>
        <taxon>Eukaryota</taxon>
        <taxon>Metazoa</taxon>
        <taxon>Chordata</taxon>
        <taxon>Craniata</taxon>
        <taxon>Vertebrata</taxon>
        <taxon>Euteleostomi</taxon>
        <taxon>Mammalia</taxon>
        <taxon>Eutheria</taxon>
        <taxon>Euarchontoglires</taxon>
        <taxon>Glires</taxon>
        <taxon>Rodentia</taxon>
        <taxon>Hystricomorpha</taxon>
        <taxon>Bathyergidae</taxon>
        <taxon>Fukomys</taxon>
    </lineage>
</organism>
<evidence type="ECO:0000313" key="2">
    <source>
        <dbReference type="EMBL" id="KFO20343.1"/>
    </source>
</evidence>
<dbReference type="EMBL" id="KN124788">
    <property type="protein sequence ID" value="KFO20343.1"/>
    <property type="molecule type" value="Genomic_DNA"/>
</dbReference>
<evidence type="ECO:0000313" key="3">
    <source>
        <dbReference type="Proteomes" id="UP000028990"/>
    </source>
</evidence>
<accession>A0A091CRD2</accession>
<dbReference type="AlphaFoldDB" id="A0A091CRD2"/>
<protein>
    <submittedName>
        <fullName evidence="2">Uncharacterized protein</fullName>
    </submittedName>
</protein>
<reference evidence="2 3" key="1">
    <citation type="submission" date="2013-11" db="EMBL/GenBank/DDBJ databases">
        <title>The Damaraland mole rat (Fukomys damarensis) genome and evolution of African mole rats.</title>
        <authorList>
            <person name="Gladyshev V.N."/>
            <person name="Fang X."/>
        </authorList>
    </citation>
    <scope>NUCLEOTIDE SEQUENCE [LARGE SCALE GENOMIC DNA]</scope>
    <source>
        <tissue evidence="2">Liver</tissue>
    </source>
</reference>
<feature type="region of interest" description="Disordered" evidence="1">
    <location>
        <begin position="68"/>
        <end position="96"/>
    </location>
</feature>
<proteinExistence type="predicted"/>
<name>A0A091CRD2_FUKDA</name>
<keyword evidence="3" id="KW-1185">Reference proteome</keyword>